<comment type="subcellular location">
    <subcellularLocation>
        <location evidence="1">Nucleus</location>
    </subcellularLocation>
</comment>
<protein>
    <submittedName>
        <fullName evidence="6">WD_REPEATS_REGION domain-containing protein</fullName>
    </submittedName>
</protein>
<evidence type="ECO:0000313" key="6">
    <source>
        <dbReference type="EMBL" id="GFH23428.1"/>
    </source>
</evidence>
<evidence type="ECO:0000313" key="7">
    <source>
        <dbReference type="Proteomes" id="UP000485058"/>
    </source>
</evidence>
<keyword evidence="2" id="KW-0813">Transport</keyword>
<dbReference type="InterPro" id="IPR015943">
    <property type="entry name" value="WD40/YVTN_repeat-like_dom_sf"/>
</dbReference>
<keyword evidence="7" id="KW-1185">Reference proteome</keyword>
<dbReference type="GO" id="GO:0006606">
    <property type="term" value="P:protein import into nucleus"/>
    <property type="evidence" value="ECO:0007669"/>
    <property type="project" value="TreeGrafter"/>
</dbReference>
<evidence type="ECO:0000256" key="4">
    <source>
        <dbReference type="ARBA" id="ARBA00022737"/>
    </source>
</evidence>
<gene>
    <name evidence="6" type="ORF">HaLaN_21039</name>
</gene>
<evidence type="ECO:0000256" key="1">
    <source>
        <dbReference type="ARBA" id="ARBA00004123"/>
    </source>
</evidence>
<dbReference type="Gene3D" id="2.130.10.10">
    <property type="entry name" value="YVTN repeat-like/Quinoprotein amine dehydrogenase"/>
    <property type="match status" value="1"/>
</dbReference>
<dbReference type="GO" id="GO:0031080">
    <property type="term" value="C:nuclear pore outer ring"/>
    <property type="evidence" value="ECO:0007669"/>
    <property type="project" value="TreeGrafter"/>
</dbReference>
<dbReference type="GO" id="GO:0090114">
    <property type="term" value="P:COPII-coated vesicle budding"/>
    <property type="evidence" value="ECO:0007669"/>
    <property type="project" value="TreeGrafter"/>
</dbReference>
<dbReference type="GO" id="GO:0030127">
    <property type="term" value="C:COPII vesicle coat"/>
    <property type="evidence" value="ECO:0007669"/>
    <property type="project" value="TreeGrafter"/>
</dbReference>
<proteinExistence type="predicted"/>
<dbReference type="Proteomes" id="UP000485058">
    <property type="component" value="Unassembled WGS sequence"/>
</dbReference>
<dbReference type="EMBL" id="BLLF01002270">
    <property type="protein sequence ID" value="GFH23428.1"/>
    <property type="molecule type" value="Genomic_DNA"/>
</dbReference>
<dbReference type="AlphaFoldDB" id="A0A699ZYM6"/>
<comment type="caution">
    <text evidence="6">The sequence shown here is derived from an EMBL/GenBank/DDBJ whole genome shotgun (WGS) entry which is preliminary data.</text>
</comment>
<keyword evidence="5" id="KW-0539">Nucleus</keyword>
<dbReference type="InterPro" id="IPR037363">
    <property type="entry name" value="Sec13/Seh1_fam"/>
</dbReference>
<accession>A0A699ZYM6</accession>
<evidence type="ECO:0000256" key="3">
    <source>
        <dbReference type="ARBA" id="ARBA00022574"/>
    </source>
</evidence>
<organism evidence="6 7">
    <name type="scientific">Haematococcus lacustris</name>
    <name type="common">Green alga</name>
    <name type="synonym">Haematococcus pluvialis</name>
    <dbReference type="NCBI Taxonomy" id="44745"/>
    <lineage>
        <taxon>Eukaryota</taxon>
        <taxon>Viridiplantae</taxon>
        <taxon>Chlorophyta</taxon>
        <taxon>core chlorophytes</taxon>
        <taxon>Chlorophyceae</taxon>
        <taxon>CS clade</taxon>
        <taxon>Chlamydomonadales</taxon>
        <taxon>Haematococcaceae</taxon>
        <taxon>Haematococcus</taxon>
    </lineage>
</organism>
<sequence>MGWSWQLPPLMGPASPSEAARKLWVRQHHQELLGLVASNLGKARSRAVQLCSCGGIGWEVFAWIERLGGSGGWDKKLVHDFKRAEHTAGASVARELEPLSPLSPSGLSTLQVPVWRVSWSTTGSLLAVSDANNSVTLWKESVDGLWQQIPHSA</sequence>
<dbReference type="GO" id="GO:0005198">
    <property type="term" value="F:structural molecule activity"/>
    <property type="evidence" value="ECO:0007669"/>
    <property type="project" value="InterPro"/>
</dbReference>
<reference evidence="6 7" key="1">
    <citation type="submission" date="2020-02" db="EMBL/GenBank/DDBJ databases">
        <title>Draft genome sequence of Haematococcus lacustris strain NIES-144.</title>
        <authorList>
            <person name="Morimoto D."/>
            <person name="Nakagawa S."/>
            <person name="Yoshida T."/>
            <person name="Sawayama S."/>
        </authorList>
    </citation>
    <scope>NUCLEOTIDE SEQUENCE [LARGE SCALE GENOMIC DNA]</scope>
    <source>
        <strain evidence="6 7">NIES-144</strain>
    </source>
</reference>
<dbReference type="PANTHER" id="PTHR11024">
    <property type="entry name" value="NUCLEAR PORE COMPLEX PROTEIN SEC13 / SEH1 FAMILY MEMBER"/>
    <property type="match status" value="1"/>
</dbReference>
<name>A0A699ZYM6_HAELA</name>
<keyword evidence="4" id="KW-0677">Repeat</keyword>
<dbReference type="PANTHER" id="PTHR11024:SF2">
    <property type="entry name" value="PROTEIN SEC13 HOMOLOG"/>
    <property type="match status" value="1"/>
</dbReference>
<evidence type="ECO:0000256" key="5">
    <source>
        <dbReference type="ARBA" id="ARBA00023242"/>
    </source>
</evidence>
<keyword evidence="3" id="KW-0853">WD repeat</keyword>
<evidence type="ECO:0000256" key="2">
    <source>
        <dbReference type="ARBA" id="ARBA00022448"/>
    </source>
</evidence>